<evidence type="ECO:0000313" key="4">
    <source>
        <dbReference type="Proteomes" id="UP000672032"/>
    </source>
</evidence>
<dbReference type="AlphaFoldDB" id="A0A8A3PKE3"/>
<accession>A0A8A3PKE3</accession>
<gene>
    <name evidence="3" type="ORF">DSL72_008236</name>
</gene>
<evidence type="ECO:0000313" key="3">
    <source>
        <dbReference type="EMBL" id="QSZ35366.1"/>
    </source>
</evidence>
<protein>
    <recommendedName>
        <fullName evidence="2">2EXR domain-containing protein</fullName>
    </recommendedName>
</protein>
<keyword evidence="4" id="KW-1185">Reference proteome</keyword>
<evidence type="ECO:0000256" key="1">
    <source>
        <dbReference type="SAM" id="MobiDB-lite"/>
    </source>
</evidence>
<feature type="compositionally biased region" description="Low complexity" evidence="1">
    <location>
        <begin position="77"/>
        <end position="101"/>
    </location>
</feature>
<dbReference type="EMBL" id="CP063409">
    <property type="protein sequence ID" value="QSZ35366.1"/>
    <property type="molecule type" value="Genomic_DNA"/>
</dbReference>
<dbReference type="OrthoDB" id="3435929at2759"/>
<proteinExistence type="predicted"/>
<dbReference type="PANTHER" id="PTHR35910:SF1">
    <property type="entry name" value="2EXR DOMAIN-CONTAINING PROTEIN"/>
    <property type="match status" value="1"/>
</dbReference>
<dbReference type="PANTHER" id="PTHR35910">
    <property type="entry name" value="2EXR DOMAIN-CONTAINING PROTEIN"/>
    <property type="match status" value="1"/>
</dbReference>
<reference evidence="3" key="1">
    <citation type="submission" date="2020-10" db="EMBL/GenBank/DDBJ databases">
        <title>Genome Sequence of Monilinia vaccinii-corymbosi Sheds Light on Mummy Berry Disease Infection of Blueberry and Mating Type.</title>
        <authorList>
            <person name="Yow A.G."/>
            <person name="Zhang Y."/>
            <person name="Bansal K."/>
            <person name="Eacker S.M."/>
            <person name="Sullivan S."/>
            <person name="Liachko I."/>
            <person name="Cubeta M.A."/>
            <person name="Rollins J.A."/>
            <person name="Ashrafi H."/>
        </authorList>
    </citation>
    <scope>NUCLEOTIDE SEQUENCE</scope>
    <source>
        <strain evidence="3">RL-1</strain>
    </source>
</reference>
<feature type="region of interest" description="Disordered" evidence="1">
    <location>
        <begin position="74"/>
        <end position="101"/>
    </location>
</feature>
<organism evidence="3 4">
    <name type="scientific">Monilinia vaccinii-corymbosi</name>
    <dbReference type="NCBI Taxonomy" id="61207"/>
    <lineage>
        <taxon>Eukaryota</taxon>
        <taxon>Fungi</taxon>
        <taxon>Dikarya</taxon>
        <taxon>Ascomycota</taxon>
        <taxon>Pezizomycotina</taxon>
        <taxon>Leotiomycetes</taxon>
        <taxon>Helotiales</taxon>
        <taxon>Sclerotiniaceae</taxon>
        <taxon>Monilinia</taxon>
    </lineage>
</organism>
<feature type="domain" description="2EXR" evidence="2">
    <location>
        <begin position="117"/>
        <end position="224"/>
    </location>
</feature>
<evidence type="ECO:0000259" key="2">
    <source>
        <dbReference type="Pfam" id="PF20150"/>
    </source>
</evidence>
<name>A0A8A3PKE3_9HELO</name>
<dbReference type="Proteomes" id="UP000672032">
    <property type="component" value="Chromosome 5"/>
</dbReference>
<sequence>MADFDFPGVDLSDPFVPFAPSPTSVSTYSPFECSTSTVAVKPAHDYSTFTHSTTPEHGRPSPVSLALRSQDFSSNHPPSLSFSRTSSTSTNSSLSSPTSNLIPNRLSSTKWKPLTSFPHFTSLPLDIQRNIWRHTLPGPQIIEIYQYPTRTPRLFSSSSTTTATRQEQDILPLLRTYIPLPIALHINRLSRRLALLHLTPLSFAHPYYLPSNPYAYIDYTYDTIFLSFHTLYPDLGNNILYSRDLHKIRYLAVEFNVWCDLLEDNHFVNALFEMEALVSIDIVFEKREISASSNTYRSCSSSTVSTRPGDSIMHWGNARETTNTLDFIQPTEEERIELEDLFQRECQNIWWWGRVSGWEDVMRKLRLMWKEGDSQAITAIPIPSRTHRASGCFTSGSGIRGSTKMGYEELRGLEVDDSASRRGFEDGLGSLMSRVDDVIMDYGYGYEYGVQGGGEWDDVTCGCGGGGEGRVCGESGYYASFDDDSDLEGWT</sequence>
<dbReference type="InterPro" id="IPR045518">
    <property type="entry name" value="2EXR"/>
</dbReference>
<dbReference type="Pfam" id="PF20150">
    <property type="entry name" value="2EXR"/>
    <property type="match status" value="1"/>
</dbReference>